<comment type="similarity">
    <text evidence="5">Belongs to the 4-toluene sulfonate uptake permease (TSUP) (TC 2.A.102) family.</text>
</comment>
<reference evidence="6" key="1">
    <citation type="submission" date="2021-01" db="EMBL/GenBank/DDBJ databases">
        <title>Marivirga aurantiaca sp. nov., isolated from intertidal surface sediments.</title>
        <authorList>
            <person name="Zhang M."/>
        </authorList>
    </citation>
    <scope>NUCLEOTIDE SEQUENCE</scope>
    <source>
        <strain evidence="6">S37H4</strain>
    </source>
</reference>
<evidence type="ECO:0000256" key="2">
    <source>
        <dbReference type="ARBA" id="ARBA00022692"/>
    </source>
</evidence>
<feature type="transmembrane region" description="Helical" evidence="5">
    <location>
        <begin position="80"/>
        <end position="99"/>
    </location>
</feature>
<dbReference type="RefSeq" id="WP_201432358.1">
    <property type="nucleotide sequence ID" value="NZ_JAEQBW010000010.1"/>
</dbReference>
<feature type="transmembrane region" description="Helical" evidence="5">
    <location>
        <begin position="185"/>
        <end position="204"/>
    </location>
</feature>
<feature type="transmembrane region" description="Helical" evidence="5">
    <location>
        <begin position="7"/>
        <end position="32"/>
    </location>
</feature>
<comment type="subcellular location">
    <subcellularLocation>
        <location evidence="5">Cell membrane</location>
        <topology evidence="5">Multi-pass membrane protein</topology>
    </subcellularLocation>
    <subcellularLocation>
        <location evidence="1">Membrane</location>
        <topology evidence="1">Multi-pass membrane protein</topology>
    </subcellularLocation>
</comment>
<feature type="transmembrane region" description="Helical" evidence="5">
    <location>
        <begin position="216"/>
        <end position="239"/>
    </location>
</feature>
<dbReference type="PANTHER" id="PTHR43701">
    <property type="entry name" value="MEMBRANE TRANSPORTER PROTEIN MJ0441-RELATED"/>
    <property type="match status" value="1"/>
</dbReference>
<dbReference type="Pfam" id="PF01925">
    <property type="entry name" value="TauE"/>
    <property type="match status" value="1"/>
</dbReference>
<evidence type="ECO:0000256" key="3">
    <source>
        <dbReference type="ARBA" id="ARBA00022989"/>
    </source>
</evidence>
<feature type="transmembrane region" description="Helical" evidence="5">
    <location>
        <begin position="245"/>
        <end position="263"/>
    </location>
</feature>
<evidence type="ECO:0000313" key="7">
    <source>
        <dbReference type="Proteomes" id="UP000611723"/>
    </source>
</evidence>
<keyword evidence="4 5" id="KW-0472">Membrane</keyword>
<evidence type="ECO:0000256" key="5">
    <source>
        <dbReference type="RuleBase" id="RU363041"/>
    </source>
</evidence>
<gene>
    <name evidence="6" type="ORF">JKA74_16615</name>
</gene>
<name>A0A934X1N0_9BACT</name>
<feature type="transmembrane region" description="Helical" evidence="5">
    <location>
        <begin position="105"/>
        <end position="124"/>
    </location>
</feature>
<accession>A0A934X1N0</accession>
<dbReference type="EMBL" id="JAEQBW010000010">
    <property type="protein sequence ID" value="MBK6266671.1"/>
    <property type="molecule type" value="Genomic_DNA"/>
</dbReference>
<dbReference type="PANTHER" id="PTHR43701:SF2">
    <property type="entry name" value="MEMBRANE TRANSPORTER PROTEIN YJNA-RELATED"/>
    <property type="match status" value="1"/>
</dbReference>
<keyword evidence="5" id="KW-1003">Cell membrane</keyword>
<comment type="caution">
    <text evidence="6">The sequence shown here is derived from an EMBL/GenBank/DDBJ whole genome shotgun (WGS) entry which is preliminary data.</text>
</comment>
<sequence length="270" mass="29558">MEFYFLLFLAGLAGGLFSGLLGVGGGLVYILILPAAFIHIGIPVQEIAQYTVANSILGTFFAASFGTVNHIGNKEFYPKAILIISLSAIIASLLTLNFIVNTPFYSKEVFNIVVIILLVIMLLSTLRNAQRQKFFVERIRFIKRFFGFTGVSAGTVAALTGLGGGIIIIPFLSEGLRMEIRKAKTISLGVISITSLSMVLFNMFQQPMFPLDIPHTGYIVFQVSIPIIIGTLISATFGVKLSRRISVSTISYLFSTFVLIVILKKLFELI</sequence>
<feature type="transmembrane region" description="Helical" evidence="5">
    <location>
        <begin position="145"/>
        <end position="173"/>
    </location>
</feature>
<dbReference type="GO" id="GO:0005886">
    <property type="term" value="C:plasma membrane"/>
    <property type="evidence" value="ECO:0007669"/>
    <property type="project" value="UniProtKB-SubCell"/>
</dbReference>
<dbReference type="AlphaFoldDB" id="A0A934X1N0"/>
<dbReference type="InterPro" id="IPR002781">
    <property type="entry name" value="TM_pro_TauE-like"/>
</dbReference>
<keyword evidence="2 5" id="KW-0812">Transmembrane</keyword>
<feature type="transmembrane region" description="Helical" evidence="5">
    <location>
        <begin position="47"/>
        <end position="68"/>
    </location>
</feature>
<protein>
    <recommendedName>
        <fullName evidence="5">Probable membrane transporter protein</fullName>
    </recommendedName>
</protein>
<dbReference type="InterPro" id="IPR051598">
    <property type="entry name" value="TSUP/Inactive_protease-like"/>
</dbReference>
<organism evidence="6 7">
    <name type="scientific">Marivirga aurantiaca</name>
    <dbReference type="NCBI Taxonomy" id="2802615"/>
    <lineage>
        <taxon>Bacteria</taxon>
        <taxon>Pseudomonadati</taxon>
        <taxon>Bacteroidota</taxon>
        <taxon>Cytophagia</taxon>
        <taxon>Cytophagales</taxon>
        <taxon>Marivirgaceae</taxon>
        <taxon>Marivirga</taxon>
    </lineage>
</organism>
<evidence type="ECO:0000313" key="6">
    <source>
        <dbReference type="EMBL" id="MBK6266671.1"/>
    </source>
</evidence>
<proteinExistence type="inferred from homology"/>
<keyword evidence="7" id="KW-1185">Reference proteome</keyword>
<evidence type="ECO:0000256" key="4">
    <source>
        <dbReference type="ARBA" id="ARBA00023136"/>
    </source>
</evidence>
<evidence type="ECO:0000256" key="1">
    <source>
        <dbReference type="ARBA" id="ARBA00004141"/>
    </source>
</evidence>
<dbReference type="Proteomes" id="UP000611723">
    <property type="component" value="Unassembled WGS sequence"/>
</dbReference>
<keyword evidence="3 5" id="KW-1133">Transmembrane helix</keyword>